<dbReference type="PRINTS" id="PR00952">
    <property type="entry name" value="TYPE3IMQPROT"/>
</dbReference>
<keyword evidence="8" id="KW-0969">Cilium</keyword>
<dbReference type="PANTHER" id="PTHR34040:SF8">
    <property type="entry name" value="FLAGELLAR BIOSYNTHETIC PROTEIN FLIQ"/>
    <property type="match status" value="1"/>
</dbReference>
<comment type="similarity">
    <text evidence="2">Belongs to the FliQ/MopD/SpaQ family.</text>
</comment>
<evidence type="ECO:0000256" key="1">
    <source>
        <dbReference type="ARBA" id="ARBA00004651"/>
    </source>
</evidence>
<dbReference type="PANTHER" id="PTHR34040">
    <property type="entry name" value="FLAGELLAR BIOSYNTHETIC PROTEIN FLIQ"/>
    <property type="match status" value="1"/>
</dbReference>
<evidence type="ECO:0000313" key="8">
    <source>
        <dbReference type="EMBL" id="HJB80909.1"/>
    </source>
</evidence>
<dbReference type="EMBL" id="DWXO01000077">
    <property type="protein sequence ID" value="HJB80909.1"/>
    <property type="molecule type" value="Genomic_DNA"/>
</dbReference>
<keyword evidence="4 7" id="KW-0812">Transmembrane</keyword>
<feature type="transmembrane region" description="Helical" evidence="7">
    <location>
        <begin position="48"/>
        <end position="67"/>
    </location>
</feature>
<reference evidence="8" key="1">
    <citation type="journal article" date="2021" name="PeerJ">
        <title>Extensive microbial diversity within the chicken gut microbiome revealed by metagenomics and culture.</title>
        <authorList>
            <person name="Gilroy R."/>
            <person name="Ravi A."/>
            <person name="Getino M."/>
            <person name="Pursley I."/>
            <person name="Horton D.L."/>
            <person name="Alikhan N.F."/>
            <person name="Baker D."/>
            <person name="Gharbi K."/>
            <person name="Hall N."/>
            <person name="Watson M."/>
            <person name="Adriaenssens E.M."/>
            <person name="Foster-Nyarko E."/>
            <person name="Jarju S."/>
            <person name="Secka A."/>
            <person name="Antonio M."/>
            <person name="Oren A."/>
            <person name="Chaudhuri R.R."/>
            <person name="La Ragione R."/>
            <person name="Hildebrand F."/>
            <person name="Pallen M.J."/>
        </authorList>
    </citation>
    <scope>NUCLEOTIDE SEQUENCE</scope>
    <source>
        <strain evidence="8">CHK192-8294</strain>
    </source>
</reference>
<evidence type="ECO:0000256" key="5">
    <source>
        <dbReference type="ARBA" id="ARBA00022989"/>
    </source>
</evidence>
<keyword evidence="8" id="KW-0966">Cell projection</keyword>
<organism evidence="8 9">
    <name type="scientific">Candidatus Flavonifractor intestinigallinarum</name>
    <dbReference type="NCBI Taxonomy" id="2838586"/>
    <lineage>
        <taxon>Bacteria</taxon>
        <taxon>Bacillati</taxon>
        <taxon>Bacillota</taxon>
        <taxon>Clostridia</taxon>
        <taxon>Eubacteriales</taxon>
        <taxon>Oscillospiraceae</taxon>
        <taxon>Flavonifractor</taxon>
    </lineage>
</organism>
<evidence type="ECO:0000256" key="7">
    <source>
        <dbReference type="SAM" id="Phobius"/>
    </source>
</evidence>
<comment type="caution">
    <text evidence="8">The sequence shown here is derived from an EMBL/GenBank/DDBJ whole genome shotgun (WGS) entry which is preliminary data.</text>
</comment>
<dbReference type="PIRSF" id="PIRSF004669">
    <property type="entry name" value="FliQ"/>
    <property type="match status" value="1"/>
</dbReference>
<comment type="subcellular location">
    <subcellularLocation>
        <location evidence="1">Cell membrane</location>
        <topology evidence="1">Multi-pass membrane protein</topology>
    </subcellularLocation>
</comment>
<evidence type="ECO:0000256" key="3">
    <source>
        <dbReference type="ARBA" id="ARBA00022475"/>
    </source>
</evidence>
<feature type="transmembrane region" description="Helical" evidence="7">
    <location>
        <begin position="17"/>
        <end position="36"/>
    </location>
</feature>
<keyword evidence="5 7" id="KW-1133">Transmembrane helix</keyword>
<keyword evidence="3" id="KW-1003">Cell membrane</keyword>
<evidence type="ECO:0000256" key="2">
    <source>
        <dbReference type="ARBA" id="ARBA00006156"/>
    </source>
</evidence>
<proteinExistence type="inferred from homology"/>
<keyword evidence="8" id="KW-0282">Flagellum</keyword>
<keyword evidence="6 7" id="KW-0472">Membrane</keyword>
<dbReference type="AlphaFoldDB" id="A0A9D2MNS2"/>
<dbReference type="Pfam" id="PF01313">
    <property type="entry name" value="Bac_export_3"/>
    <property type="match status" value="1"/>
</dbReference>
<reference evidence="8" key="2">
    <citation type="submission" date="2021-04" db="EMBL/GenBank/DDBJ databases">
        <authorList>
            <person name="Gilroy R."/>
        </authorList>
    </citation>
    <scope>NUCLEOTIDE SEQUENCE</scope>
    <source>
        <strain evidence="8">CHK192-8294</strain>
    </source>
</reference>
<dbReference type="GO" id="GO:0005886">
    <property type="term" value="C:plasma membrane"/>
    <property type="evidence" value="ECO:0007669"/>
    <property type="project" value="UniProtKB-SubCell"/>
</dbReference>
<name>A0A9D2MNS2_9FIRM</name>
<dbReference type="GO" id="GO:0009306">
    <property type="term" value="P:protein secretion"/>
    <property type="evidence" value="ECO:0007669"/>
    <property type="project" value="InterPro"/>
</dbReference>
<evidence type="ECO:0000313" key="9">
    <source>
        <dbReference type="Proteomes" id="UP000823921"/>
    </source>
</evidence>
<evidence type="ECO:0000256" key="6">
    <source>
        <dbReference type="ARBA" id="ARBA00023136"/>
    </source>
</evidence>
<dbReference type="Proteomes" id="UP000823921">
    <property type="component" value="Unassembled WGS sequence"/>
</dbReference>
<accession>A0A9D2MNS2</accession>
<sequence length="81" mass="8929">MEAVDILREGVGVALKLGAPMLLLSMLVGILVAIFQAVTQIHEQSLSFILKLIVVVLILLIGGGWMLEVLQDYTRYLFSLM</sequence>
<evidence type="ECO:0000256" key="4">
    <source>
        <dbReference type="ARBA" id="ARBA00022692"/>
    </source>
</evidence>
<dbReference type="InterPro" id="IPR002191">
    <property type="entry name" value="Bac_export_3"/>
</dbReference>
<gene>
    <name evidence="8" type="primary">fliQ</name>
    <name evidence="8" type="ORF">H9712_07980</name>
</gene>
<protein>
    <submittedName>
        <fullName evidence="8">Flagellar type III secretion system protein FliQ</fullName>
    </submittedName>
</protein>